<dbReference type="Pfam" id="PF24898">
    <property type="entry name" value="GGDEF_GdpP"/>
    <property type="match status" value="1"/>
</dbReference>
<dbReference type="InterPro" id="IPR003156">
    <property type="entry name" value="DHHA1_dom"/>
</dbReference>
<dbReference type="InterPro" id="IPR014528">
    <property type="entry name" value="GdpP/PdeA"/>
</dbReference>
<dbReference type="EMBL" id="AEVN01000006">
    <property type="protein sequence ID" value="EFY05861.1"/>
    <property type="molecule type" value="Genomic_DNA"/>
</dbReference>
<keyword evidence="1" id="KW-0479">Metal-binding</keyword>
<dbReference type="InterPro" id="IPR038763">
    <property type="entry name" value="DHH_sf"/>
</dbReference>
<feature type="binding site" evidence="1">
    <location>
        <position position="362"/>
    </location>
    <ligand>
        <name>Mn(2+)</name>
        <dbReference type="ChEBI" id="CHEBI:29035"/>
        <label>1</label>
    </ligand>
</feature>
<dbReference type="InterPro" id="IPR000160">
    <property type="entry name" value="GGDEF_dom"/>
</dbReference>
<keyword evidence="2" id="KW-1133">Transmembrane helix</keyword>
<dbReference type="OrthoDB" id="9759476at2"/>
<accession>E8LBH5</accession>
<comment type="caution">
    <text evidence="4">The sequence shown here is derived from an EMBL/GenBank/DDBJ whole genome shotgun (WGS) entry which is preliminary data.</text>
</comment>
<dbReference type="PANTHER" id="PTHR47618:SF2">
    <property type="entry name" value="CYCLIC-DI-AMP PHOSPHODIESTERASE GDPP"/>
    <property type="match status" value="1"/>
</dbReference>
<evidence type="ECO:0000256" key="2">
    <source>
        <dbReference type="SAM" id="Phobius"/>
    </source>
</evidence>
<feature type="transmembrane region" description="Helical" evidence="2">
    <location>
        <begin position="17"/>
        <end position="50"/>
    </location>
</feature>
<dbReference type="Gene3D" id="3.90.1640.10">
    <property type="entry name" value="inorganic pyrophosphatase (n-terminal core)"/>
    <property type="match status" value="1"/>
</dbReference>
<dbReference type="HOGENOM" id="CLU_018278_0_0_9"/>
<dbReference type="Gene3D" id="3.10.310.30">
    <property type="match status" value="1"/>
</dbReference>
<dbReference type="InterPro" id="IPR043128">
    <property type="entry name" value="Rev_trsase/Diguanyl_cyclase"/>
</dbReference>
<keyword evidence="1" id="KW-0464">Manganese</keyword>
<dbReference type="Pfam" id="PF01368">
    <property type="entry name" value="DHH"/>
    <property type="match status" value="1"/>
</dbReference>
<dbReference type="Proteomes" id="UP000004923">
    <property type="component" value="Unassembled WGS sequence"/>
</dbReference>
<protein>
    <submittedName>
        <fullName evidence="4">DHHA1 domain protein</fullName>
    </submittedName>
</protein>
<dbReference type="InterPro" id="IPR051319">
    <property type="entry name" value="Oligoribo/pAp-PDE_c-di-AMP_PDE"/>
</dbReference>
<feature type="binding site" evidence="1">
    <location>
        <position position="366"/>
    </location>
    <ligand>
        <name>Mn(2+)</name>
        <dbReference type="ChEBI" id="CHEBI:29035"/>
        <label>1</label>
    </ligand>
</feature>
<sequence length="690" mass="77197">MFSRFNRNMNSKADTNIYLLIIVLLAILVCYLQPKLIFPALILFGVIYYFSRQNLINREIFFSSYLDNIIRNIERTNHFAVRKLDVGIAVFSKYGKLQWKNELFAAWTGKSNLEGKKPEEILPLAQNAFELMSVRDGEQVIQIEDHYYRMRYYSVETQERHSKKENTSSGLMLYLTDITDYELLRQKYSNDKLCLAYVRFDNYEEVMRGLSETNMANLNGEINELLTKWAASKQGFICRMNKESSLMGFSMSAVMDMMEDKFMILDKVREIRSGNKIPPTVSIGVACDGVTLEELIGNANKSLYLALGRGGDQAVVMKDKNTQFFGGTSSVGAKSTRVRARIVAQTIHEQMLQADRIFVMGHVNEDYDAIGATIGMAKLGLSLGKETYIVSSEHNAYYKRITEVLDNENIILSANETKYIDIMRSGADALPLVTNKSLLVIVDHHREVLSASKAVLQACRNRIIIDHHRRAEDIIGDTTLLYLEPSSSSTSELVTELIGYFDDRLDITPAEATALYAGIVLDTKNFNVQTGERTFEAAALLRRCGANPNLIRQLFKDDLSFVQQKAKLIAGARMPIPGLSVAVMRNADNDTMSSVLAAQTADTLITIESVAVGMAIVEYKDGSLSISARSDGSVNVQVIMEELGGGGHQTVAGVQLANKRARDVEAQIIALTKKQLEECRTDESNSFTRC</sequence>
<keyword evidence="2" id="KW-0472">Membrane</keyword>
<dbReference type="SUPFAM" id="SSF64182">
    <property type="entry name" value="DHH phosphoesterases"/>
    <property type="match status" value="1"/>
</dbReference>
<evidence type="ECO:0000256" key="1">
    <source>
        <dbReference type="PIRSR" id="PIRSR026583-50"/>
    </source>
</evidence>
<evidence type="ECO:0000313" key="5">
    <source>
        <dbReference type="Proteomes" id="UP000004923"/>
    </source>
</evidence>
<feature type="binding site" evidence="1">
    <location>
        <position position="522"/>
    </location>
    <ligand>
        <name>Mn(2+)</name>
        <dbReference type="ChEBI" id="CHEBI:29035"/>
        <label>2</label>
    </ligand>
</feature>
<comment type="cofactor">
    <cofactor evidence="1">
        <name>Mn(2+)</name>
        <dbReference type="ChEBI" id="CHEBI:29035"/>
    </cofactor>
    <text evidence="1">For phosphodiesterase activity, probably binds 2 Mn(2+) per subunit.</text>
</comment>
<dbReference type="AlphaFoldDB" id="E8LBH5"/>
<name>E8LBH5_9FIRM</name>
<feature type="binding site" evidence="1">
    <location>
        <position position="368"/>
    </location>
    <ligand>
        <name>Mn(2+)</name>
        <dbReference type="ChEBI" id="CHEBI:29035"/>
        <label>2</label>
    </ligand>
</feature>
<feature type="domain" description="GGDEF" evidence="3">
    <location>
        <begin position="151"/>
        <end position="317"/>
    </location>
</feature>
<dbReference type="GO" id="GO:0046872">
    <property type="term" value="F:metal ion binding"/>
    <property type="evidence" value="ECO:0007669"/>
    <property type="project" value="UniProtKB-KW"/>
</dbReference>
<dbReference type="Pfam" id="PF02272">
    <property type="entry name" value="DHHA1"/>
    <property type="match status" value="1"/>
</dbReference>
<organism evidence="4 5">
    <name type="scientific">Phascolarctobacterium succinatutens YIT 12067</name>
    <dbReference type="NCBI Taxonomy" id="626939"/>
    <lineage>
        <taxon>Bacteria</taxon>
        <taxon>Bacillati</taxon>
        <taxon>Bacillota</taxon>
        <taxon>Negativicutes</taxon>
        <taxon>Acidaminococcales</taxon>
        <taxon>Acidaminococcaceae</taxon>
        <taxon>Phascolarctobacterium</taxon>
    </lineage>
</organism>
<dbReference type="GO" id="GO:0003676">
    <property type="term" value="F:nucleic acid binding"/>
    <property type="evidence" value="ECO:0007669"/>
    <property type="project" value="InterPro"/>
</dbReference>
<feature type="binding site" evidence="1">
    <location>
        <position position="443"/>
    </location>
    <ligand>
        <name>Mn(2+)</name>
        <dbReference type="ChEBI" id="CHEBI:29035"/>
        <label>2</label>
    </ligand>
</feature>
<feature type="binding site" evidence="1">
    <location>
        <position position="443"/>
    </location>
    <ligand>
        <name>Mn(2+)</name>
        <dbReference type="ChEBI" id="CHEBI:29035"/>
        <label>1</label>
    </ligand>
</feature>
<feature type="binding site" evidence="1">
    <location>
        <position position="467"/>
    </location>
    <ligand>
        <name>Mn(2+)</name>
        <dbReference type="ChEBI" id="CHEBI:29035"/>
        <label>2</label>
    </ligand>
</feature>
<dbReference type="SUPFAM" id="SSF55073">
    <property type="entry name" value="Nucleotide cyclase"/>
    <property type="match status" value="1"/>
</dbReference>
<reference evidence="4 5" key="1">
    <citation type="submission" date="2011-01" db="EMBL/GenBank/DDBJ databases">
        <authorList>
            <person name="Weinstock G."/>
            <person name="Sodergren E."/>
            <person name="Clifton S."/>
            <person name="Fulton L."/>
            <person name="Fulton B."/>
            <person name="Courtney L."/>
            <person name="Fronick C."/>
            <person name="Harrison M."/>
            <person name="Strong C."/>
            <person name="Farmer C."/>
            <person name="Delahaunty K."/>
            <person name="Markovic C."/>
            <person name="Hall O."/>
            <person name="Minx P."/>
            <person name="Tomlinson C."/>
            <person name="Mitreva M."/>
            <person name="Hou S."/>
            <person name="Chen J."/>
            <person name="Wollam A."/>
            <person name="Pepin K.H."/>
            <person name="Johnson M."/>
            <person name="Bhonagiri V."/>
            <person name="Zhang X."/>
            <person name="Suruliraj S."/>
            <person name="Warren W."/>
            <person name="Chinwalla A."/>
            <person name="Mardis E.R."/>
            <person name="Wilson R.K."/>
        </authorList>
    </citation>
    <scope>NUCLEOTIDE SEQUENCE [LARGE SCALE GENOMIC DNA]</scope>
    <source>
        <strain evidence="4 5">YIT 12067</strain>
    </source>
</reference>
<dbReference type="eggNOG" id="COG3887">
    <property type="taxonomic scope" value="Bacteria"/>
</dbReference>
<dbReference type="Gene3D" id="3.30.450.20">
    <property type="entry name" value="PAS domain"/>
    <property type="match status" value="1"/>
</dbReference>
<dbReference type="InterPro" id="IPR001667">
    <property type="entry name" value="DDH_dom"/>
</dbReference>
<gene>
    <name evidence="4" type="ORF">HMPREF9443_00186</name>
</gene>
<proteinExistence type="predicted"/>
<keyword evidence="2" id="KW-0812">Transmembrane</keyword>
<evidence type="ECO:0000259" key="3">
    <source>
        <dbReference type="SMART" id="SM00267"/>
    </source>
</evidence>
<dbReference type="PANTHER" id="PTHR47618">
    <property type="entry name" value="BIFUNCTIONAL OLIGORIBONUCLEASE AND PAP PHOSPHATASE NRNA"/>
    <property type="match status" value="1"/>
</dbReference>
<dbReference type="PIRSF" id="PIRSF026583">
    <property type="entry name" value="YybT"/>
    <property type="match status" value="1"/>
</dbReference>
<dbReference type="Gene3D" id="3.30.70.270">
    <property type="match status" value="1"/>
</dbReference>
<dbReference type="SMART" id="SM00267">
    <property type="entry name" value="GGDEF"/>
    <property type="match status" value="1"/>
</dbReference>
<dbReference type="InterPro" id="IPR029787">
    <property type="entry name" value="Nucleotide_cyclase"/>
</dbReference>
<keyword evidence="5" id="KW-1185">Reference proteome</keyword>
<evidence type="ECO:0000313" key="4">
    <source>
        <dbReference type="EMBL" id="EFY05861.1"/>
    </source>
</evidence>